<dbReference type="OrthoDB" id="294702at2759"/>
<dbReference type="SUPFAM" id="SSF53474">
    <property type="entry name" value="alpha/beta-Hydrolases"/>
    <property type="match status" value="1"/>
</dbReference>
<dbReference type="EMBL" id="CP051140">
    <property type="protein sequence ID" value="QIW97101.1"/>
    <property type="molecule type" value="Genomic_DNA"/>
</dbReference>
<reference evidence="1 2" key="1">
    <citation type="journal article" date="2016" name="Sci. Rep.">
        <title>Peltaster fructicola genome reveals evolution from an invasive phytopathogen to an ectophytic parasite.</title>
        <authorList>
            <person name="Xu C."/>
            <person name="Chen H."/>
            <person name="Gleason M.L."/>
            <person name="Xu J.R."/>
            <person name="Liu H."/>
            <person name="Zhang R."/>
            <person name="Sun G."/>
        </authorList>
    </citation>
    <scope>NUCLEOTIDE SEQUENCE [LARGE SCALE GENOMIC DNA]</scope>
    <source>
        <strain evidence="1 2">LNHT1506</strain>
    </source>
</reference>
<evidence type="ECO:0000313" key="1">
    <source>
        <dbReference type="EMBL" id="QIW97101.1"/>
    </source>
</evidence>
<proteinExistence type="predicted"/>
<evidence type="ECO:0008006" key="3">
    <source>
        <dbReference type="Google" id="ProtNLM"/>
    </source>
</evidence>
<keyword evidence="2" id="KW-1185">Reference proteome</keyword>
<name>A0A6H0XQQ3_9PEZI</name>
<gene>
    <name evidence="1" type="ORF">AMS68_002619</name>
</gene>
<dbReference type="AlphaFoldDB" id="A0A6H0XQQ3"/>
<evidence type="ECO:0000313" key="2">
    <source>
        <dbReference type="Proteomes" id="UP000503462"/>
    </source>
</evidence>
<sequence length="289" mass="31686">MLASDSLVPTGYGGSEPVDLDMRMEIWLETLPILLRKVNVKHVSLFCHSAGAPYVLNTLYHYREILDPRYPTAVLIAPWVPATEAKTLSSKILLALPAGVMKAQHSAVRLVNALTPSLQWAGGVSAGLVDMITPASGRPETSTSSDAELYGCDTATAKEITRLRTEYLWAEDTRGINDEGLSCLHKTGPGTWGVCEDYTQCVRDLVKRESAVPAQHKLTVHAYFAESDDLVGKGGQKYIEDCFSQPNVKEVIDFHSTVVEKTGHDSILSDHKRGPLKEVFRHVGDVLKT</sequence>
<protein>
    <recommendedName>
        <fullName evidence="3">AB hydrolase-1 domain-containing protein</fullName>
    </recommendedName>
</protein>
<accession>A0A6H0XQQ3</accession>
<dbReference type="Gene3D" id="3.40.50.1820">
    <property type="entry name" value="alpha/beta hydrolase"/>
    <property type="match status" value="1"/>
</dbReference>
<organism evidence="1 2">
    <name type="scientific">Peltaster fructicola</name>
    <dbReference type="NCBI Taxonomy" id="286661"/>
    <lineage>
        <taxon>Eukaryota</taxon>
        <taxon>Fungi</taxon>
        <taxon>Dikarya</taxon>
        <taxon>Ascomycota</taxon>
        <taxon>Pezizomycotina</taxon>
        <taxon>Dothideomycetes</taxon>
        <taxon>Dothideomycetes incertae sedis</taxon>
        <taxon>Peltaster</taxon>
    </lineage>
</organism>
<dbReference type="Proteomes" id="UP000503462">
    <property type="component" value="Chromosome 2"/>
</dbReference>
<dbReference type="InterPro" id="IPR029058">
    <property type="entry name" value="AB_hydrolase_fold"/>
</dbReference>